<proteinExistence type="predicted"/>
<name>A0A072VK18_MEDTR</name>
<reference evidence="3" key="3">
    <citation type="submission" date="2015-04" db="UniProtKB">
        <authorList>
            <consortium name="EnsemblPlants"/>
        </authorList>
    </citation>
    <scope>IDENTIFICATION</scope>
    <source>
        <strain evidence="3">cv. Jemalong A17</strain>
    </source>
</reference>
<evidence type="ECO:0000313" key="4">
    <source>
        <dbReference type="Proteomes" id="UP000002051"/>
    </source>
</evidence>
<organism evidence="2 4">
    <name type="scientific">Medicago truncatula</name>
    <name type="common">Barrel medic</name>
    <name type="synonym">Medicago tribuloides</name>
    <dbReference type="NCBI Taxonomy" id="3880"/>
    <lineage>
        <taxon>Eukaryota</taxon>
        <taxon>Viridiplantae</taxon>
        <taxon>Streptophyta</taxon>
        <taxon>Embryophyta</taxon>
        <taxon>Tracheophyta</taxon>
        <taxon>Spermatophyta</taxon>
        <taxon>Magnoliopsida</taxon>
        <taxon>eudicotyledons</taxon>
        <taxon>Gunneridae</taxon>
        <taxon>Pentapetalae</taxon>
        <taxon>rosids</taxon>
        <taxon>fabids</taxon>
        <taxon>Fabales</taxon>
        <taxon>Fabaceae</taxon>
        <taxon>Papilionoideae</taxon>
        <taxon>50 kb inversion clade</taxon>
        <taxon>NPAAA clade</taxon>
        <taxon>Hologalegina</taxon>
        <taxon>IRL clade</taxon>
        <taxon>Trifolieae</taxon>
        <taxon>Medicago</taxon>
    </lineage>
</organism>
<dbReference type="HOGENOM" id="CLU_154107_1_0_1"/>
<dbReference type="Proteomes" id="UP000002051">
    <property type="component" value="Unassembled WGS sequence"/>
</dbReference>
<feature type="region of interest" description="Disordered" evidence="1">
    <location>
        <begin position="49"/>
        <end position="83"/>
    </location>
</feature>
<dbReference type="EnsemblPlants" id="KEH42167">
    <property type="protein sequence ID" value="KEH42167"/>
    <property type="gene ID" value="MTR_1g063000"/>
</dbReference>
<dbReference type="PANTHER" id="PTHR37756:SF1">
    <property type="entry name" value="TRANSMEMBRANE PROTEIN"/>
    <property type="match status" value="1"/>
</dbReference>
<keyword evidence="4" id="KW-1185">Reference proteome</keyword>
<keyword evidence="2" id="KW-0812">Transmembrane</keyword>
<accession>A0A072VK18</accession>
<protein>
    <submittedName>
        <fullName evidence="2">Transmembrane protein, putative</fullName>
    </submittedName>
</protein>
<keyword evidence="2" id="KW-0472">Membrane</keyword>
<dbReference type="EMBL" id="CM001217">
    <property type="protein sequence ID" value="KEH42167.1"/>
    <property type="molecule type" value="Genomic_DNA"/>
</dbReference>
<dbReference type="STRING" id="3880.A0A072VK18"/>
<gene>
    <name evidence="3" type="primary">25483952</name>
    <name evidence="2" type="ordered locus">MTR_1g063000</name>
</gene>
<dbReference type="PANTHER" id="PTHR37756">
    <property type="entry name" value="TRANSMEMBRANE PROTEIN"/>
    <property type="match status" value="1"/>
</dbReference>
<evidence type="ECO:0000256" key="1">
    <source>
        <dbReference type="SAM" id="MobiDB-lite"/>
    </source>
</evidence>
<reference evidence="2 4" key="1">
    <citation type="journal article" date="2011" name="Nature">
        <title>The Medicago genome provides insight into the evolution of rhizobial symbioses.</title>
        <authorList>
            <person name="Young N.D."/>
            <person name="Debelle F."/>
            <person name="Oldroyd G.E."/>
            <person name="Geurts R."/>
            <person name="Cannon S.B."/>
            <person name="Udvardi M.K."/>
            <person name="Benedito V.A."/>
            <person name="Mayer K.F."/>
            <person name="Gouzy J."/>
            <person name="Schoof H."/>
            <person name="Van de Peer Y."/>
            <person name="Proost S."/>
            <person name="Cook D.R."/>
            <person name="Meyers B.C."/>
            <person name="Spannagl M."/>
            <person name="Cheung F."/>
            <person name="De Mita S."/>
            <person name="Krishnakumar V."/>
            <person name="Gundlach H."/>
            <person name="Zhou S."/>
            <person name="Mudge J."/>
            <person name="Bharti A.K."/>
            <person name="Murray J.D."/>
            <person name="Naoumkina M.A."/>
            <person name="Rosen B."/>
            <person name="Silverstein K.A."/>
            <person name="Tang H."/>
            <person name="Rombauts S."/>
            <person name="Zhao P.X."/>
            <person name="Zhou P."/>
            <person name="Barbe V."/>
            <person name="Bardou P."/>
            <person name="Bechner M."/>
            <person name="Bellec A."/>
            <person name="Berger A."/>
            <person name="Berges H."/>
            <person name="Bidwell S."/>
            <person name="Bisseling T."/>
            <person name="Choisne N."/>
            <person name="Couloux A."/>
            <person name="Denny R."/>
            <person name="Deshpande S."/>
            <person name="Dai X."/>
            <person name="Doyle J.J."/>
            <person name="Dudez A.M."/>
            <person name="Farmer A.D."/>
            <person name="Fouteau S."/>
            <person name="Franken C."/>
            <person name="Gibelin C."/>
            <person name="Gish J."/>
            <person name="Goldstein S."/>
            <person name="Gonzalez A.J."/>
            <person name="Green P.J."/>
            <person name="Hallab A."/>
            <person name="Hartog M."/>
            <person name="Hua A."/>
            <person name="Humphray S.J."/>
            <person name="Jeong D.H."/>
            <person name="Jing Y."/>
            <person name="Jocker A."/>
            <person name="Kenton S.M."/>
            <person name="Kim D.J."/>
            <person name="Klee K."/>
            <person name="Lai H."/>
            <person name="Lang C."/>
            <person name="Lin S."/>
            <person name="Macmil S.L."/>
            <person name="Magdelenat G."/>
            <person name="Matthews L."/>
            <person name="McCorrison J."/>
            <person name="Monaghan E.L."/>
            <person name="Mun J.H."/>
            <person name="Najar F.Z."/>
            <person name="Nicholson C."/>
            <person name="Noirot C."/>
            <person name="O'Bleness M."/>
            <person name="Paule C.R."/>
            <person name="Poulain J."/>
            <person name="Prion F."/>
            <person name="Qin B."/>
            <person name="Qu C."/>
            <person name="Retzel E.F."/>
            <person name="Riddle C."/>
            <person name="Sallet E."/>
            <person name="Samain S."/>
            <person name="Samson N."/>
            <person name="Sanders I."/>
            <person name="Saurat O."/>
            <person name="Scarpelli C."/>
            <person name="Schiex T."/>
            <person name="Segurens B."/>
            <person name="Severin A.J."/>
            <person name="Sherrier D.J."/>
            <person name="Shi R."/>
            <person name="Sims S."/>
            <person name="Singer S.R."/>
            <person name="Sinharoy S."/>
            <person name="Sterck L."/>
            <person name="Viollet A."/>
            <person name="Wang B.B."/>
            <person name="Wang K."/>
            <person name="Wang M."/>
            <person name="Wang X."/>
            <person name="Warfsmann J."/>
            <person name="Weissenbach J."/>
            <person name="White D.D."/>
            <person name="White J.D."/>
            <person name="Wiley G.B."/>
            <person name="Wincker P."/>
            <person name="Xing Y."/>
            <person name="Yang L."/>
            <person name="Yao Z."/>
            <person name="Ying F."/>
            <person name="Zhai J."/>
            <person name="Zhou L."/>
            <person name="Zuber A."/>
            <person name="Denarie J."/>
            <person name="Dixon R.A."/>
            <person name="May G.D."/>
            <person name="Schwartz D.C."/>
            <person name="Rogers J."/>
            <person name="Quetier F."/>
            <person name="Town C.D."/>
            <person name="Roe B.A."/>
        </authorList>
    </citation>
    <scope>NUCLEOTIDE SEQUENCE [LARGE SCALE GENOMIC DNA]</scope>
    <source>
        <strain evidence="2">A17</strain>
        <strain evidence="3 4">cv. Jemalong A17</strain>
    </source>
</reference>
<dbReference type="OrthoDB" id="747994at2759"/>
<evidence type="ECO:0000313" key="3">
    <source>
        <dbReference type="EnsemblPlants" id="KEH42167"/>
    </source>
</evidence>
<reference evidence="2 4" key="2">
    <citation type="journal article" date="2014" name="BMC Genomics">
        <title>An improved genome release (version Mt4.0) for the model legume Medicago truncatula.</title>
        <authorList>
            <person name="Tang H."/>
            <person name="Krishnakumar V."/>
            <person name="Bidwell S."/>
            <person name="Rosen B."/>
            <person name="Chan A."/>
            <person name="Zhou S."/>
            <person name="Gentzbittel L."/>
            <person name="Childs K.L."/>
            <person name="Yandell M."/>
            <person name="Gundlach H."/>
            <person name="Mayer K.F."/>
            <person name="Schwartz D.C."/>
            <person name="Town C.D."/>
        </authorList>
    </citation>
    <scope>GENOME REANNOTATION</scope>
    <source>
        <strain evidence="2">A17</strain>
        <strain evidence="3 4">cv. Jemalong A17</strain>
    </source>
</reference>
<sequence length="83" mass="9231">MVCLVCLVPLFLVPIVNFLPLLFDFLMGKIYAAFGWEYRKPERVPPACPIKPSNKTINKQDEVSVGPSPTEPTKPGSVDVKQD</sequence>
<dbReference type="AlphaFoldDB" id="A0A072VK18"/>
<evidence type="ECO:0000313" key="2">
    <source>
        <dbReference type="EMBL" id="KEH42167.1"/>
    </source>
</evidence>